<accession>A0A7Y9IWM0</accession>
<dbReference type="GO" id="GO:0030975">
    <property type="term" value="F:thiamine binding"/>
    <property type="evidence" value="ECO:0007669"/>
    <property type="project" value="TreeGrafter"/>
</dbReference>
<evidence type="ECO:0000256" key="2">
    <source>
        <dbReference type="PIRSR" id="PIRSR002825-1"/>
    </source>
</evidence>
<dbReference type="RefSeq" id="WP_179588139.1">
    <property type="nucleotide sequence ID" value="NZ_JACBYR010000001.1"/>
</dbReference>
<evidence type="ECO:0000256" key="3">
    <source>
        <dbReference type="SAM" id="SignalP"/>
    </source>
</evidence>
<dbReference type="Pfam" id="PF13343">
    <property type="entry name" value="SBP_bac_6"/>
    <property type="match status" value="1"/>
</dbReference>
<dbReference type="PANTHER" id="PTHR30006">
    <property type="entry name" value="THIAMINE-BINDING PERIPLASMIC PROTEIN-RELATED"/>
    <property type="match status" value="1"/>
</dbReference>
<dbReference type="GO" id="GO:0030288">
    <property type="term" value="C:outer membrane-bounded periplasmic space"/>
    <property type="evidence" value="ECO:0007669"/>
    <property type="project" value="TreeGrafter"/>
</dbReference>
<dbReference type="PANTHER" id="PTHR30006:SF2">
    <property type="entry name" value="ABC TRANSPORTER SUBSTRATE-BINDING PROTEIN"/>
    <property type="match status" value="1"/>
</dbReference>
<dbReference type="GO" id="GO:0015888">
    <property type="term" value="P:thiamine transport"/>
    <property type="evidence" value="ECO:0007669"/>
    <property type="project" value="TreeGrafter"/>
</dbReference>
<dbReference type="AlphaFoldDB" id="A0A7Y9IWM0"/>
<dbReference type="EMBL" id="JACBYR010000001">
    <property type="protein sequence ID" value="NYE84455.1"/>
    <property type="molecule type" value="Genomic_DNA"/>
</dbReference>
<gene>
    <name evidence="4" type="ORF">FHW18_003726</name>
</gene>
<dbReference type="Gene3D" id="3.40.190.10">
    <property type="entry name" value="Periplasmic binding protein-like II"/>
    <property type="match status" value="2"/>
</dbReference>
<dbReference type="InterPro" id="IPR026045">
    <property type="entry name" value="Ferric-bd"/>
</dbReference>
<proteinExistence type="predicted"/>
<protein>
    <submittedName>
        <fullName evidence="4">Iron(III) transport system substrate-binding protein</fullName>
    </submittedName>
</protein>
<reference evidence="4 5" key="1">
    <citation type="submission" date="2020-07" db="EMBL/GenBank/DDBJ databases">
        <title>Genomic Encyclopedia of Type Strains, Phase IV (KMG-V): Genome sequencing to study the core and pangenomes of soil and plant-associated prokaryotes.</title>
        <authorList>
            <person name="Whitman W."/>
        </authorList>
    </citation>
    <scope>NUCLEOTIDE SEQUENCE [LARGE SCALE GENOMIC DNA]</scope>
    <source>
        <strain evidence="4 5">SAS40</strain>
    </source>
</reference>
<dbReference type="CDD" id="cd13547">
    <property type="entry name" value="PBP2_Fbp_like_2"/>
    <property type="match status" value="1"/>
</dbReference>
<evidence type="ECO:0000313" key="4">
    <source>
        <dbReference type="EMBL" id="NYE84455.1"/>
    </source>
</evidence>
<dbReference type="GO" id="GO:0030976">
    <property type="term" value="F:thiamine pyrophosphate binding"/>
    <property type="evidence" value="ECO:0007669"/>
    <property type="project" value="TreeGrafter"/>
</dbReference>
<dbReference type="SUPFAM" id="SSF53850">
    <property type="entry name" value="Periplasmic binding protein-like II"/>
    <property type="match status" value="1"/>
</dbReference>
<dbReference type="GO" id="GO:0046872">
    <property type="term" value="F:metal ion binding"/>
    <property type="evidence" value="ECO:0007669"/>
    <property type="project" value="UniProtKB-KW"/>
</dbReference>
<keyword evidence="5" id="KW-1185">Reference proteome</keyword>
<name>A0A7Y9IWM0_9BURK</name>
<evidence type="ECO:0000256" key="1">
    <source>
        <dbReference type="ARBA" id="ARBA00022729"/>
    </source>
</evidence>
<organism evidence="4 5">
    <name type="scientific">Pigmentiphaga litoralis</name>
    <dbReference type="NCBI Taxonomy" id="516702"/>
    <lineage>
        <taxon>Bacteria</taxon>
        <taxon>Pseudomonadati</taxon>
        <taxon>Pseudomonadota</taxon>
        <taxon>Betaproteobacteria</taxon>
        <taxon>Burkholderiales</taxon>
        <taxon>Alcaligenaceae</taxon>
        <taxon>Pigmentiphaga</taxon>
    </lineage>
</organism>
<evidence type="ECO:0000313" key="5">
    <source>
        <dbReference type="Proteomes" id="UP000542125"/>
    </source>
</evidence>
<comment type="caution">
    <text evidence="4">The sequence shown here is derived from an EMBL/GenBank/DDBJ whole genome shotgun (WGS) entry which is preliminary data.</text>
</comment>
<sequence>MQIRNSVLGLCLTLGAVVASPAANALTVYTAGPAGLAKQLADDFKKSTGITVDVFQADTGKVMARLEAEAGNPRADIVISASWDSALDLDKRGWLLPYVSPNAATVPAAYKGPSYVAQGLSALAIVWNTQSGTPRPKDWNDLTQPAFKDKVNMPDPAQSGTALELLSGLQAAQNDTAWKLFSALKANGMAIAGPNAQAMNPVLQGAKAAVFGAVDYVALGSQASGEAIEVIFPSSGTVIAARPMMILKSSKAAADAKRFIDFVLSNEGQARVAATFLVPARTDVPSRRPSVKDIKALPAENDADRAGRQALLERFSTLYQRK</sequence>
<keyword evidence="1 3" id="KW-0732">Signal</keyword>
<keyword evidence="2" id="KW-0479">Metal-binding</keyword>
<dbReference type="Proteomes" id="UP000542125">
    <property type="component" value="Unassembled WGS sequence"/>
</dbReference>
<feature type="chain" id="PRO_5030913343" evidence="3">
    <location>
        <begin position="26"/>
        <end position="322"/>
    </location>
</feature>
<keyword evidence="2" id="KW-0408">Iron</keyword>
<dbReference type="PIRSF" id="PIRSF002825">
    <property type="entry name" value="CfbpA"/>
    <property type="match status" value="1"/>
</dbReference>
<feature type="binding site" evidence="2">
    <location>
        <position position="216"/>
    </location>
    <ligand>
        <name>Fe cation</name>
        <dbReference type="ChEBI" id="CHEBI:24875"/>
    </ligand>
</feature>
<feature type="signal peptide" evidence="3">
    <location>
        <begin position="1"/>
        <end position="25"/>
    </location>
</feature>